<dbReference type="EMBL" id="DF820467">
    <property type="protein sequence ID" value="GAK58158.1"/>
    <property type="molecule type" value="Genomic_DNA"/>
</dbReference>
<name>A0A081C0Q3_VECG1</name>
<sequence>MSTYKIRVHIEMIPCEESPMTTPIKEPDGSLSFVLSETDAVNIDRCEQALFQTTYPSLRETLATHLSAMSKKKLMSSRRRASW</sequence>
<dbReference type="HOGENOM" id="CLU_182200_0_0_0"/>
<dbReference type="eggNOG" id="ENOG502ZF2G">
    <property type="taxonomic scope" value="Bacteria"/>
</dbReference>
<proteinExistence type="predicted"/>
<keyword evidence="2" id="KW-1185">Reference proteome</keyword>
<dbReference type="AlphaFoldDB" id="A0A081C0Q3"/>
<protein>
    <submittedName>
        <fullName evidence="1">Uncharacterized protein</fullName>
    </submittedName>
</protein>
<gene>
    <name evidence="1" type="ORF">U27_05131</name>
</gene>
<reference evidence="1" key="1">
    <citation type="journal article" date="2015" name="PeerJ">
        <title>First genomic representation of candidate bacterial phylum KSB3 points to enhanced environmental sensing as a trigger of wastewater bulking.</title>
        <authorList>
            <person name="Sekiguchi Y."/>
            <person name="Ohashi A."/>
            <person name="Parks D.H."/>
            <person name="Yamauchi T."/>
            <person name="Tyson G.W."/>
            <person name="Hugenholtz P."/>
        </authorList>
    </citation>
    <scope>NUCLEOTIDE SEQUENCE [LARGE SCALE GENOMIC DNA]</scope>
</reference>
<organism evidence="1">
    <name type="scientific">Vecturithrix granuli</name>
    <dbReference type="NCBI Taxonomy" id="1499967"/>
    <lineage>
        <taxon>Bacteria</taxon>
        <taxon>Candidatus Moduliflexota</taxon>
        <taxon>Candidatus Vecturitrichia</taxon>
        <taxon>Candidatus Vecturitrichales</taxon>
        <taxon>Candidatus Vecturitrichaceae</taxon>
        <taxon>Candidatus Vecturithrix</taxon>
    </lineage>
</organism>
<dbReference type="STRING" id="1499967.U27_05131"/>
<evidence type="ECO:0000313" key="2">
    <source>
        <dbReference type="Proteomes" id="UP000030661"/>
    </source>
</evidence>
<evidence type="ECO:0000313" key="1">
    <source>
        <dbReference type="EMBL" id="GAK58158.1"/>
    </source>
</evidence>
<accession>A0A081C0Q3</accession>
<dbReference type="Proteomes" id="UP000030661">
    <property type="component" value="Unassembled WGS sequence"/>
</dbReference>